<evidence type="ECO:0000256" key="7">
    <source>
        <dbReference type="ARBA" id="ARBA00022982"/>
    </source>
</evidence>
<dbReference type="PANTHER" id="PTHR32361:SF9">
    <property type="entry name" value="FERRIC REDUCTASE TRANSMEMBRANE COMPONENT 3-RELATED"/>
    <property type="match status" value="1"/>
</dbReference>
<sequence>MFLIYLLLIMLTPGAWARGITSAEGATCLFIANNATNFPFDCKGDDLAYKCRCRCPAFLGSVLLCIEKFSSDSSTLTKAYDYLLDVCENQALVKYNFTDLVKQNENASSYYLEHAEIANLSVIHHPIMFDDEMYNTTHQSVTVLINHRKLATKYGHALLGYWGCVFLSALFFNIARWCFPYLFSNVCNLKAVKWTRRHFISSLVVKPMQIPKPSEKWQHKLLFYVQKSIYLFLQRLPVRVHILIICTYIALVTILCCVNYKIVVPNSVFRCPSGQKWVNIADRTGIIAITQLPLSFLFSARNNPLLMLTGTSYREFQMYHKWISRVIFVLFVLHTAFYLLYVDTRGDYIARWGLTKWRCANAAFTAVTLTTFFAFFRSHFYEWFKMTHKLLIVVFVVGVWYHCITLGWIEYIAASFGIWAAEYVFRVGKVIISGGVLKGKCKVLFETVMDQNGYKQVPHSIRVEINHSGWWRAFPGAYCWIYFLKKDMFWQAHPFTIVSSTAEENFNQLVFIIRVKEGLTRILADYIATTPNNEAYVPLVVEGPYGATIPFKAYNHSVFIAGGVGMTVVYTIALYLAQTYRAQVLRGHKLKSENSISIVWVAPSFESLMSFKKDIESIAPFEGLVELQIFITRDIVDPELKLVFDQETNKELQEMPSVHEQKDDLSISESLDPSLAEKIDFLQRLLRDEVGHVSLNVGDKPDLSAELPSYIRSLNGATAVIACGPSSMNADVRHSTVECLRGDENVDYFEEELLW</sequence>
<dbReference type="InterPro" id="IPR017927">
    <property type="entry name" value="FAD-bd_FR_type"/>
</dbReference>
<dbReference type="PANTHER" id="PTHR32361">
    <property type="entry name" value="FERRIC/CUPRIC REDUCTASE TRANSMEMBRANE COMPONENT"/>
    <property type="match status" value="1"/>
</dbReference>
<dbReference type="PROSITE" id="PS51384">
    <property type="entry name" value="FAD_FR"/>
    <property type="match status" value="1"/>
</dbReference>
<dbReference type="InterPro" id="IPR051410">
    <property type="entry name" value="Ferric/Cupric_Reductase"/>
</dbReference>
<dbReference type="InterPro" id="IPR013130">
    <property type="entry name" value="Fe3_Rdtase_TM_dom"/>
</dbReference>
<dbReference type="InterPro" id="IPR013112">
    <property type="entry name" value="FAD-bd_8"/>
</dbReference>
<comment type="subcellular location">
    <subcellularLocation>
        <location evidence="1">Membrane</location>
        <topology evidence="1">Multi-pass membrane protein</topology>
    </subcellularLocation>
</comment>
<evidence type="ECO:0000313" key="17">
    <source>
        <dbReference type="Proteomes" id="UP000769157"/>
    </source>
</evidence>
<keyword evidence="17" id="KW-1185">Reference proteome</keyword>
<keyword evidence="10" id="KW-0406">Ion transport</keyword>
<dbReference type="SUPFAM" id="SSF52343">
    <property type="entry name" value="Ferredoxin reductase-like, C-terminal NADP-linked domain"/>
    <property type="match status" value="1"/>
</dbReference>
<reference evidence="16" key="2">
    <citation type="submission" date="2021-01" db="EMBL/GenBank/DDBJ databases">
        <authorList>
            <person name="Schikora-Tamarit M.A."/>
        </authorList>
    </citation>
    <scope>NUCLEOTIDE SEQUENCE</scope>
    <source>
        <strain evidence="16">CBS6075</strain>
    </source>
</reference>
<feature type="signal peptide" evidence="14">
    <location>
        <begin position="1"/>
        <end position="17"/>
    </location>
</feature>
<dbReference type="GO" id="GO:0000293">
    <property type="term" value="F:ferric-chelate reductase activity"/>
    <property type="evidence" value="ECO:0007669"/>
    <property type="project" value="UniProtKB-ARBA"/>
</dbReference>
<evidence type="ECO:0000256" key="2">
    <source>
        <dbReference type="ARBA" id="ARBA00006278"/>
    </source>
</evidence>
<keyword evidence="12" id="KW-0325">Glycoprotein</keyword>
<evidence type="ECO:0000256" key="12">
    <source>
        <dbReference type="ARBA" id="ARBA00023180"/>
    </source>
</evidence>
<dbReference type="GO" id="GO:0005886">
    <property type="term" value="C:plasma membrane"/>
    <property type="evidence" value="ECO:0007669"/>
    <property type="project" value="TreeGrafter"/>
</dbReference>
<dbReference type="Proteomes" id="UP000769157">
    <property type="component" value="Unassembled WGS sequence"/>
</dbReference>
<dbReference type="SFLD" id="SFLDS00052">
    <property type="entry name" value="Ferric_Reductase_Domain"/>
    <property type="match status" value="1"/>
</dbReference>
<dbReference type="GO" id="GO:0006879">
    <property type="term" value="P:intracellular iron ion homeostasis"/>
    <property type="evidence" value="ECO:0007669"/>
    <property type="project" value="TreeGrafter"/>
</dbReference>
<feature type="transmembrane region" description="Helical" evidence="13">
    <location>
        <begin position="154"/>
        <end position="175"/>
    </location>
</feature>
<dbReference type="GO" id="GO:0015677">
    <property type="term" value="P:copper ion import"/>
    <property type="evidence" value="ECO:0007669"/>
    <property type="project" value="TreeGrafter"/>
</dbReference>
<dbReference type="InterPro" id="IPR013121">
    <property type="entry name" value="Fe_red_NAD-bd_6"/>
</dbReference>
<evidence type="ECO:0000256" key="14">
    <source>
        <dbReference type="SAM" id="SignalP"/>
    </source>
</evidence>
<dbReference type="GeneID" id="70239299"/>
<evidence type="ECO:0000256" key="13">
    <source>
        <dbReference type="SAM" id="Phobius"/>
    </source>
</evidence>
<proteinExistence type="inferred from homology"/>
<dbReference type="Gene3D" id="3.40.50.80">
    <property type="entry name" value="Nucleotide-binding domain of ferredoxin-NADP reductase (FNR) module"/>
    <property type="match status" value="1"/>
</dbReference>
<evidence type="ECO:0000256" key="5">
    <source>
        <dbReference type="ARBA" id="ARBA00022692"/>
    </source>
</evidence>
<dbReference type="CDD" id="cd06186">
    <property type="entry name" value="NOX_Duox_like_FAD_NADP"/>
    <property type="match status" value="1"/>
</dbReference>
<dbReference type="InterPro" id="IPR039261">
    <property type="entry name" value="FNR_nucleotide-bd"/>
</dbReference>
<evidence type="ECO:0000259" key="15">
    <source>
        <dbReference type="PROSITE" id="PS51384"/>
    </source>
</evidence>
<keyword evidence="5 13" id="KW-0812">Transmembrane</keyword>
<keyword evidence="3" id="KW-0813">Transport</keyword>
<keyword evidence="14" id="KW-0732">Signal</keyword>
<evidence type="ECO:0000256" key="10">
    <source>
        <dbReference type="ARBA" id="ARBA00023065"/>
    </source>
</evidence>
<accession>A0A9P8NV63</accession>
<evidence type="ECO:0000313" key="16">
    <source>
        <dbReference type="EMBL" id="KAH3660130.1"/>
    </source>
</evidence>
<protein>
    <recommendedName>
        <fullName evidence="15">FAD-binding FR-type domain-containing protein</fullName>
    </recommendedName>
</protein>
<comment type="caution">
    <text evidence="16">The sequence shown here is derived from an EMBL/GenBank/DDBJ whole genome shotgun (WGS) entry which is preliminary data.</text>
</comment>
<feature type="domain" description="FAD-binding FR-type" evidence="15">
    <location>
        <begin position="438"/>
        <end position="551"/>
    </location>
</feature>
<dbReference type="SFLD" id="SFLDG01168">
    <property type="entry name" value="Ferric_reductase_subgroup_(FRE"/>
    <property type="match status" value="1"/>
</dbReference>
<keyword evidence="6" id="KW-0274">FAD</keyword>
<dbReference type="Pfam" id="PF01794">
    <property type="entry name" value="Ferric_reduct"/>
    <property type="match status" value="1"/>
</dbReference>
<evidence type="ECO:0000256" key="3">
    <source>
        <dbReference type="ARBA" id="ARBA00022448"/>
    </source>
</evidence>
<evidence type="ECO:0000256" key="1">
    <source>
        <dbReference type="ARBA" id="ARBA00004141"/>
    </source>
</evidence>
<dbReference type="RefSeq" id="XP_046057841.1">
    <property type="nucleotide sequence ID" value="XM_046208720.1"/>
</dbReference>
<dbReference type="GO" id="GO:0006826">
    <property type="term" value="P:iron ion transport"/>
    <property type="evidence" value="ECO:0007669"/>
    <property type="project" value="TreeGrafter"/>
</dbReference>
<feature type="transmembrane region" description="Helical" evidence="13">
    <location>
        <begin position="240"/>
        <end position="263"/>
    </location>
</feature>
<dbReference type="EMBL" id="JAEUBE010000511">
    <property type="protein sequence ID" value="KAH3660130.1"/>
    <property type="molecule type" value="Genomic_DNA"/>
</dbReference>
<feature type="transmembrane region" description="Helical" evidence="13">
    <location>
        <begin position="322"/>
        <end position="341"/>
    </location>
</feature>
<dbReference type="OrthoDB" id="167398at2759"/>
<dbReference type="Pfam" id="PF08022">
    <property type="entry name" value="FAD_binding_8"/>
    <property type="match status" value="1"/>
</dbReference>
<keyword evidence="8 13" id="KW-1133">Transmembrane helix</keyword>
<evidence type="ECO:0000256" key="8">
    <source>
        <dbReference type="ARBA" id="ARBA00022989"/>
    </source>
</evidence>
<organism evidence="16 17">
    <name type="scientific">Ogataea philodendri</name>
    <dbReference type="NCBI Taxonomy" id="1378263"/>
    <lineage>
        <taxon>Eukaryota</taxon>
        <taxon>Fungi</taxon>
        <taxon>Dikarya</taxon>
        <taxon>Ascomycota</taxon>
        <taxon>Saccharomycotina</taxon>
        <taxon>Pichiomycetes</taxon>
        <taxon>Pichiales</taxon>
        <taxon>Pichiaceae</taxon>
        <taxon>Ogataea</taxon>
    </lineage>
</organism>
<keyword evidence="9" id="KW-0560">Oxidoreductase</keyword>
<reference evidence="16" key="1">
    <citation type="journal article" date="2021" name="Open Biol.">
        <title>Shared evolutionary footprints suggest mitochondrial oxidative damage underlies multiple complex I losses in fungi.</title>
        <authorList>
            <person name="Schikora-Tamarit M.A."/>
            <person name="Marcet-Houben M."/>
            <person name="Nosek J."/>
            <person name="Gabaldon T."/>
        </authorList>
    </citation>
    <scope>NUCLEOTIDE SEQUENCE</scope>
    <source>
        <strain evidence="16">CBS6075</strain>
    </source>
</reference>
<evidence type="ECO:0000256" key="4">
    <source>
        <dbReference type="ARBA" id="ARBA00022630"/>
    </source>
</evidence>
<dbReference type="AlphaFoldDB" id="A0A9P8NV63"/>
<feature type="chain" id="PRO_5040206622" description="FAD-binding FR-type domain-containing protein" evidence="14">
    <location>
        <begin position="18"/>
        <end position="755"/>
    </location>
</feature>
<evidence type="ECO:0000256" key="6">
    <source>
        <dbReference type="ARBA" id="ARBA00022827"/>
    </source>
</evidence>
<feature type="transmembrane region" description="Helical" evidence="13">
    <location>
        <begin position="390"/>
        <end position="409"/>
    </location>
</feature>
<name>A0A9P8NV63_9ASCO</name>
<keyword evidence="4" id="KW-0285">Flavoprotein</keyword>
<evidence type="ECO:0000256" key="11">
    <source>
        <dbReference type="ARBA" id="ARBA00023136"/>
    </source>
</evidence>
<feature type="transmembrane region" description="Helical" evidence="13">
    <location>
        <begin position="361"/>
        <end position="378"/>
    </location>
</feature>
<keyword evidence="11 13" id="KW-0472">Membrane</keyword>
<dbReference type="Pfam" id="PF08030">
    <property type="entry name" value="NAD_binding_6"/>
    <property type="match status" value="1"/>
</dbReference>
<feature type="transmembrane region" description="Helical" evidence="13">
    <location>
        <begin position="558"/>
        <end position="577"/>
    </location>
</feature>
<gene>
    <name evidence="16" type="ORF">OGAPHI_007335</name>
</gene>
<comment type="similarity">
    <text evidence="2">Belongs to the ferric reductase (FRE) family.</text>
</comment>
<evidence type="ECO:0000256" key="9">
    <source>
        <dbReference type="ARBA" id="ARBA00023002"/>
    </source>
</evidence>
<keyword evidence="7" id="KW-0249">Electron transport</keyword>